<evidence type="ECO:0000256" key="2">
    <source>
        <dbReference type="ARBA" id="ARBA00023315"/>
    </source>
</evidence>
<dbReference type="RefSeq" id="WP_189357635.1">
    <property type="nucleotide sequence ID" value="NZ_BMYU01000006.1"/>
</dbReference>
<keyword evidence="2" id="KW-0012">Acyltransferase</keyword>
<accession>A0ABQ2Y092</accession>
<evidence type="ECO:0000259" key="4">
    <source>
        <dbReference type="PROSITE" id="PS51186"/>
    </source>
</evidence>
<feature type="domain" description="N-acetyltransferase" evidence="4">
    <location>
        <begin position="10"/>
        <end position="178"/>
    </location>
</feature>
<dbReference type="Gene3D" id="3.40.630.30">
    <property type="match status" value="1"/>
</dbReference>
<dbReference type="Proteomes" id="UP000653343">
    <property type="component" value="Unassembled WGS sequence"/>
</dbReference>
<dbReference type="PROSITE" id="PS51186">
    <property type="entry name" value="GNAT"/>
    <property type="match status" value="1"/>
</dbReference>
<evidence type="ECO:0000256" key="1">
    <source>
        <dbReference type="ARBA" id="ARBA00022679"/>
    </source>
</evidence>
<comment type="similarity">
    <text evidence="3">Belongs to the acetyltransferase family. RimJ subfamily.</text>
</comment>
<proteinExistence type="inferred from homology"/>
<dbReference type="InterPro" id="IPR000182">
    <property type="entry name" value="GNAT_dom"/>
</dbReference>
<dbReference type="PANTHER" id="PTHR43792">
    <property type="entry name" value="GNAT FAMILY, PUTATIVE (AFU_ORTHOLOGUE AFUA_3G00765)-RELATED-RELATED"/>
    <property type="match status" value="1"/>
</dbReference>
<dbReference type="Pfam" id="PF13302">
    <property type="entry name" value="Acetyltransf_3"/>
    <property type="match status" value="1"/>
</dbReference>
<dbReference type="PANTHER" id="PTHR43792:SF8">
    <property type="entry name" value="[RIBOSOMAL PROTEIN US5]-ALANINE N-ACETYLTRANSFERASE"/>
    <property type="match status" value="1"/>
</dbReference>
<reference evidence="6" key="1">
    <citation type="journal article" date="2019" name="Int. J. Syst. Evol. Microbiol.">
        <title>The Global Catalogue of Microorganisms (GCM) 10K type strain sequencing project: providing services to taxonomists for standard genome sequencing and annotation.</title>
        <authorList>
            <consortium name="The Broad Institute Genomics Platform"/>
            <consortium name="The Broad Institute Genome Sequencing Center for Infectious Disease"/>
            <person name="Wu L."/>
            <person name="Ma J."/>
        </authorList>
    </citation>
    <scope>NUCLEOTIDE SEQUENCE [LARGE SCALE GENOMIC DNA]</scope>
    <source>
        <strain evidence="6">KCTC 23917</strain>
    </source>
</reference>
<dbReference type="SUPFAM" id="SSF55729">
    <property type="entry name" value="Acyl-CoA N-acyltransferases (Nat)"/>
    <property type="match status" value="1"/>
</dbReference>
<keyword evidence="6" id="KW-1185">Reference proteome</keyword>
<dbReference type="InterPro" id="IPR016181">
    <property type="entry name" value="Acyl_CoA_acyltransferase"/>
</dbReference>
<sequence length="180" mass="20611">MFPQLTTPRLQMRVLQAGDLQVYQQYLLKNREHLRPWEPERQDSFFSDPECLARITLMQQHAETGIAVPFSIFSGEEMIGVCNFSNIVRGVFQACHLGYAISAAHQGKGMMREAVESGIQFMFEQQGLHRIMANYRPENLRSAALLASLGFEREGFARRYLKINGAWCDHVLTAKVRDDD</sequence>
<dbReference type="EMBL" id="BMYU01000006">
    <property type="protein sequence ID" value="GGX46292.1"/>
    <property type="molecule type" value="Genomic_DNA"/>
</dbReference>
<protein>
    <submittedName>
        <fullName evidence="5">Alanine acetyltransferase</fullName>
    </submittedName>
</protein>
<evidence type="ECO:0000313" key="5">
    <source>
        <dbReference type="EMBL" id="GGX46292.1"/>
    </source>
</evidence>
<dbReference type="InterPro" id="IPR051531">
    <property type="entry name" value="N-acetyltransferase"/>
</dbReference>
<evidence type="ECO:0000313" key="6">
    <source>
        <dbReference type="Proteomes" id="UP000653343"/>
    </source>
</evidence>
<evidence type="ECO:0000256" key="3">
    <source>
        <dbReference type="ARBA" id="ARBA00038502"/>
    </source>
</evidence>
<organism evidence="5 6">
    <name type="scientific">Undibacterium squillarum</name>
    <dbReference type="NCBI Taxonomy" id="1131567"/>
    <lineage>
        <taxon>Bacteria</taxon>
        <taxon>Pseudomonadati</taxon>
        <taxon>Pseudomonadota</taxon>
        <taxon>Betaproteobacteria</taxon>
        <taxon>Burkholderiales</taxon>
        <taxon>Oxalobacteraceae</taxon>
        <taxon>Undibacterium</taxon>
    </lineage>
</organism>
<keyword evidence="1" id="KW-0808">Transferase</keyword>
<comment type="caution">
    <text evidence="5">The sequence shown here is derived from an EMBL/GenBank/DDBJ whole genome shotgun (WGS) entry which is preliminary data.</text>
</comment>
<name>A0ABQ2Y092_9BURK</name>
<gene>
    <name evidence="5" type="ORF">GCM10010946_26030</name>
</gene>